<sequence>MNLSPLLLILVMSFSLSGCLSGVKDTGKEAVISYTIGKNNKADKVNLPHLGEVTQISVGDSLIHSYKVEETKGIKLSDKININGRYNGFVQNYTIHPGEFKIYGSGLDGIYYIRNNSVSQWVSASGHAGTYDGGVVISPNKSKGDSLFFISTKTIVEPIGKKIKYEKITIKNKVPNDFRRELIYVGKSGSSIQLEYREFNKDYIRPAFNQTITYDISSDKKIGYKGAIFEIIDASNTGLKYKVLKYLN</sequence>
<keyword evidence="3" id="KW-1185">Reference proteome</keyword>
<organism evidence="2 3">
    <name type="scientific">Hydrogenovibrio thermophilus</name>
    <dbReference type="NCBI Taxonomy" id="265883"/>
    <lineage>
        <taxon>Bacteria</taxon>
        <taxon>Pseudomonadati</taxon>
        <taxon>Pseudomonadota</taxon>
        <taxon>Gammaproteobacteria</taxon>
        <taxon>Thiotrichales</taxon>
        <taxon>Piscirickettsiaceae</taxon>
        <taxon>Hydrogenovibrio</taxon>
    </lineage>
</organism>
<keyword evidence="1" id="KW-0732">Signal</keyword>
<feature type="signal peptide" evidence="1">
    <location>
        <begin position="1"/>
        <end position="17"/>
    </location>
</feature>
<gene>
    <name evidence="2" type="ORF">EPV75_01185</name>
</gene>
<evidence type="ECO:0000256" key="1">
    <source>
        <dbReference type="SAM" id="SignalP"/>
    </source>
</evidence>
<evidence type="ECO:0000313" key="3">
    <source>
        <dbReference type="Proteomes" id="UP000285478"/>
    </source>
</evidence>
<feature type="chain" id="PRO_5019367639" description="Lipoprotein" evidence="1">
    <location>
        <begin position="18"/>
        <end position="248"/>
    </location>
</feature>
<dbReference type="Proteomes" id="UP000285478">
    <property type="component" value="Chromosome"/>
</dbReference>
<protein>
    <recommendedName>
        <fullName evidence="4">Lipoprotein</fullName>
    </recommendedName>
</protein>
<dbReference type="KEGG" id="htr:EPV75_01185"/>
<proteinExistence type="predicted"/>
<dbReference type="AlphaFoldDB" id="A0A451G4I2"/>
<dbReference type="EMBL" id="CP035033">
    <property type="protein sequence ID" value="QAB14382.1"/>
    <property type="molecule type" value="Genomic_DNA"/>
</dbReference>
<evidence type="ECO:0000313" key="2">
    <source>
        <dbReference type="EMBL" id="QAB14382.1"/>
    </source>
</evidence>
<reference evidence="2 3" key="1">
    <citation type="journal article" date="2018" name="Environ. Microbiol.">
        <title>Genomes of ubiquitous marine and hypersaline Hydrogenovibrio, Thiomicrorhabdus and Thiomicrospira spp. encode a diversity of mechanisms to sustain chemolithoautotrophy in heterogeneous environments.</title>
        <authorList>
            <person name="Scott K.M."/>
            <person name="Williams J."/>
            <person name="Porter C.M.B."/>
            <person name="Russel S."/>
            <person name="Harmer T.L."/>
            <person name="Paul J.H."/>
            <person name="Antonen K.M."/>
            <person name="Bridges M.K."/>
            <person name="Camper G.J."/>
            <person name="Campla C.K."/>
            <person name="Casella L.G."/>
            <person name="Chase E."/>
            <person name="Conrad J.W."/>
            <person name="Cruz M.C."/>
            <person name="Dunlap D.S."/>
            <person name="Duran L."/>
            <person name="Fahsbender E.M."/>
            <person name="Goldsmith D.B."/>
            <person name="Keeley R.F."/>
            <person name="Kondoff M.R."/>
            <person name="Kussy B.I."/>
            <person name="Lane M.K."/>
            <person name="Lawler S."/>
            <person name="Leigh B.A."/>
            <person name="Lewis C."/>
            <person name="Lostal L.M."/>
            <person name="Marking D."/>
            <person name="Mancera P.A."/>
            <person name="McClenthan E.C."/>
            <person name="McIntyre E.A."/>
            <person name="Mine J.A."/>
            <person name="Modi S."/>
            <person name="Moore B.D."/>
            <person name="Morgan W.A."/>
            <person name="Nelson K.M."/>
            <person name="Nguyen K.N."/>
            <person name="Ogburn N."/>
            <person name="Parrino D.G."/>
            <person name="Pedapudi A.D."/>
            <person name="Pelham R.P."/>
            <person name="Preece A.M."/>
            <person name="Rampersad E.A."/>
            <person name="Richardson J.C."/>
            <person name="Rodgers C.M."/>
            <person name="Schaffer B.L."/>
            <person name="Sheridan N.E."/>
            <person name="Solone M.R."/>
            <person name="Staley Z.R."/>
            <person name="Tabuchi M."/>
            <person name="Waide R.J."/>
            <person name="Wanjugi P.W."/>
            <person name="Young S."/>
            <person name="Clum A."/>
            <person name="Daum C."/>
            <person name="Huntemann M."/>
            <person name="Ivanova N."/>
            <person name="Kyrpides N."/>
            <person name="Mikhailova N."/>
            <person name="Palaniappan K."/>
            <person name="Pillay M."/>
            <person name="Reddy T.B.K."/>
            <person name="Shapiro N."/>
            <person name="Stamatis D."/>
            <person name="Varghese N."/>
            <person name="Woyke T."/>
            <person name="Boden R."/>
            <person name="Freyermuth S.K."/>
            <person name="Kerfeld C.A."/>
        </authorList>
    </citation>
    <scope>NUCLEOTIDE SEQUENCE [LARGE SCALE GENOMIC DNA]</scope>
    <source>
        <strain evidence="2 3">JR-2</strain>
    </source>
</reference>
<evidence type="ECO:0008006" key="4">
    <source>
        <dbReference type="Google" id="ProtNLM"/>
    </source>
</evidence>
<name>A0A451G4I2_9GAMM</name>
<accession>A0A451G4I2</accession>
<dbReference type="RefSeq" id="WP_128384195.1">
    <property type="nucleotide sequence ID" value="NZ_CP035033.1"/>
</dbReference>